<keyword evidence="3" id="KW-1185">Reference proteome</keyword>
<dbReference type="STRING" id="1178516.AWR27_00345"/>
<dbReference type="Gene3D" id="1.20.1260.10">
    <property type="match status" value="1"/>
</dbReference>
<sequence length="260" mass="27772">MATLGERIANFFNGDDNDTREGLHGLFVTELKNTYYAEKQAIDALGEQADAATTDEVRNAFLHHQDESRNQVARLEQVFQSLGVDAEEGSCDAIDGLADDARAVVSMTESNSLTRDAGLIIAAQKVEHHEIATYGSLVTLARVMGHHEAARLLEQTLEEEKNTDRKLTQLAESFINDRANSESGDMGTMDSDYQRSSDAVRPDGVRYQDSGSTGQTYQSGSSYSGSQMGTGTSVGSSTYGSGTSSFGTGQDATLGGTSGI</sequence>
<name>A0A1P9WRE0_9BACT</name>
<dbReference type="AlphaFoldDB" id="A0A1P9WRE0"/>
<dbReference type="EMBL" id="CP014263">
    <property type="protein sequence ID" value="AQG77934.1"/>
    <property type="molecule type" value="Genomic_DNA"/>
</dbReference>
<dbReference type="SUPFAM" id="SSF47240">
    <property type="entry name" value="Ferritin-like"/>
    <property type="match status" value="1"/>
</dbReference>
<dbReference type="RefSeq" id="WP_077129359.1">
    <property type="nucleotide sequence ID" value="NZ_CP014263.1"/>
</dbReference>
<dbReference type="Pfam" id="PF05974">
    <property type="entry name" value="DUF892"/>
    <property type="match status" value="1"/>
</dbReference>
<evidence type="ECO:0000313" key="2">
    <source>
        <dbReference type="EMBL" id="AQG77934.1"/>
    </source>
</evidence>
<feature type="region of interest" description="Disordered" evidence="1">
    <location>
        <begin position="173"/>
        <end position="260"/>
    </location>
</feature>
<dbReference type="PANTHER" id="PTHR30565">
    <property type="entry name" value="PROTEIN YCIF"/>
    <property type="match status" value="1"/>
</dbReference>
<proteinExistence type="predicted"/>
<reference evidence="2 3" key="1">
    <citation type="submission" date="2016-01" db="EMBL/GenBank/DDBJ databases">
        <authorList>
            <person name="Oliw E.H."/>
        </authorList>
    </citation>
    <scope>NUCLEOTIDE SEQUENCE [LARGE SCALE GENOMIC DNA]</scope>
    <source>
        <strain evidence="2 3">DY10</strain>
    </source>
</reference>
<dbReference type="KEGG" id="smon:AWR27_00345"/>
<feature type="compositionally biased region" description="Basic and acidic residues" evidence="1">
    <location>
        <begin position="192"/>
        <end position="206"/>
    </location>
</feature>
<dbReference type="PANTHER" id="PTHR30565:SF9">
    <property type="entry name" value="PROTEIN YCIF"/>
    <property type="match status" value="1"/>
</dbReference>
<accession>A0A1P9WRE0</accession>
<dbReference type="InterPro" id="IPR010287">
    <property type="entry name" value="DUF892_YciF-like"/>
</dbReference>
<dbReference type="OrthoDB" id="9795056at2"/>
<dbReference type="InterPro" id="IPR012347">
    <property type="entry name" value="Ferritin-like"/>
</dbReference>
<evidence type="ECO:0000256" key="1">
    <source>
        <dbReference type="SAM" id="MobiDB-lite"/>
    </source>
</evidence>
<dbReference type="InterPro" id="IPR009078">
    <property type="entry name" value="Ferritin-like_SF"/>
</dbReference>
<gene>
    <name evidence="2" type="ORF">AWR27_00345</name>
</gene>
<protein>
    <submittedName>
        <fullName evidence="2">Uncharacterized protein</fullName>
    </submittedName>
</protein>
<dbReference type="InterPro" id="IPR047114">
    <property type="entry name" value="YciF"/>
</dbReference>
<dbReference type="Proteomes" id="UP000187941">
    <property type="component" value="Chromosome"/>
</dbReference>
<evidence type="ECO:0000313" key="3">
    <source>
        <dbReference type="Proteomes" id="UP000187941"/>
    </source>
</evidence>
<organism evidence="2 3">
    <name type="scientific">Spirosoma montaniterrae</name>
    <dbReference type="NCBI Taxonomy" id="1178516"/>
    <lineage>
        <taxon>Bacteria</taxon>
        <taxon>Pseudomonadati</taxon>
        <taxon>Bacteroidota</taxon>
        <taxon>Cytophagia</taxon>
        <taxon>Cytophagales</taxon>
        <taxon>Cytophagaceae</taxon>
        <taxon>Spirosoma</taxon>
    </lineage>
</organism>
<dbReference type="CDD" id="cd07909">
    <property type="entry name" value="YciF"/>
    <property type="match status" value="1"/>
</dbReference>
<feature type="compositionally biased region" description="Low complexity" evidence="1">
    <location>
        <begin position="210"/>
        <end position="249"/>
    </location>
</feature>